<reference evidence="1 2" key="1">
    <citation type="submission" date="2014-04" db="EMBL/GenBank/DDBJ databases">
        <title>Evolutionary Origins and Diversification of the Mycorrhizal Mutualists.</title>
        <authorList>
            <consortium name="DOE Joint Genome Institute"/>
            <consortium name="Mycorrhizal Genomics Consortium"/>
            <person name="Kohler A."/>
            <person name="Kuo A."/>
            <person name="Nagy L.G."/>
            <person name="Floudas D."/>
            <person name="Copeland A."/>
            <person name="Barry K.W."/>
            <person name="Cichocki N."/>
            <person name="Veneault-Fourrey C."/>
            <person name="LaButti K."/>
            <person name="Lindquist E.A."/>
            <person name="Lipzen A."/>
            <person name="Lundell T."/>
            <person name="Morin E."/>
            <person name="Murat C."/>
            <person name="Riley R."/>
            <person name="Ohm R."/>
            <person name="Sun H."/>
            <person name="Tunlid A."/>
            <person name="Henrissat B."/>
            <person name="Grigoriev I.V."/>
            <person name="Hibbett D.S."/>
            <person name="Martin F."/>
        </authorList>
    </citation>
    <scope>NUCLEOTIDE SEQUENCE [LARGE SCALE GENOMIC DNA]</scope>
    <source>
        <strain evidence="1 2">FD-317 M1</strain>
    </source>
</reference>
<dbReference type="Proteomes" id="UP000053593">
    <property type="component" value="Unassembled WGS sequence"/>
</dbReference>
<organism evidence="1 2">
    <name type="scientific">Collybiopsis luxurians FD-317 M1</name>
    <dbReference type="NCBI Taxonomy" id="944289"/>
    <lineage>
        <taxon>Eukaryota</taxon>
        <taxon>Fungi</taxon>
        <taxon>Dikarya</taxon>
        <taxon>Basidiomycota</taxon>
        <taxon>Agaricomycotina</taxon>
        <taxon>Agaricomycetes</taxon>
        <taxon>Agaricomycetidae</taxon>
        <taxon>Agaricales</taxon>
        <taxon>Marasmiineae</taxon>
        <taxon>Omphalotaceae</taxon>
        <taxon>Collybiopsis</taxon>
        <taxon>Collybiopsis luxurians</taxon>
    </lineage>
</organism>
<protein>
    <submittedName>
        <fullName evidence="1">Unplaced genomic scaffold GYMLUscaffold_176, whole genome shotgun sequence</fullName>
    </submittedName>
</protein>
<name>A0A0D0AJ25_9AGAR</name>
<dbReference type="EMBL" id="KN834924">
    <property type="protein sequence ID" value="KIK50170.1"/>
    <property type="molecule type" value="Genomic_DNA"/>
</dbReference>
<gene>
    <name evidence="1" type="ORF">GYMLUDRAFT_253222</name>
</gene>
<evidence type="ECO:0000313" key="2">
    <source>
        <dbReference type="Proteomes" id="UP000053593"/>
    </source>
</evidence>
<keyword evidence="2" id="KW-1185">Reference proteome</keyword>
<evidence type="ECO:0000313" key="1">
    <source>
        <dbReference type="EMBL" id="KIK50170.1"/>
    </source>
</evidence>
<dbReference type="HOGENOM" id="CLU_1713474_0_0_1"/>
<accession>A0A0D0AJ25</accession>
<dbReference type="OrthoDB" id="2905872at2759"/>
<sequence>MHSTFNDLPPELWIAIGRYLRGDAFAVKQFAAVSARAFLLLNPILYEDIVSPNALAALAMEMDFRHWDSPHPASLVKTLCLDFQKLPQPSISNLHLLYATFQQAFTNILRFARSGSDGTTPALSVFLLKCHLSLDEIFQGVQFRPLHLEEVWL</sequence>
<dbReference type="AlphaFoldDB" id="A0A0D0AJ25"/>
<proteinExistence type="predicted"/>